<feature type="region of interest" description="Disordered" evidence="1">
    <location>
        <begin position="74"/>
        <end position="112"/>
    </location>
</feature>
<evidence type="ECO:0000313" key="2">
    <source>
        <dbReference type="EMBL" id="KAG5575721.1"/>
    </source>
</evidence>
<comment type="caution">
    <text evidence="2">The sequence shown here is derived from an EMBL/GenBank/DDBJ whole genome shotgun (WGS) entry which is preliminary data.</text>
</comment>
<feature type="region of interest" description="Disordered" evidence="1">
    <location>
        <begin position="1"/>
        <end position="20"/>
    </location>
</feature>
<proteinExistence type="predicted"/>
<dbReference type="PANTHER" id="PTHR38386">
    <property type="entry name" value="OS05G0426900 PROTEIN"/>
    <property type="match status" value="1"/>
</dbReference>
<sequence>MNRYSRINSKSKSKSKRKSVAIDFSDHLSLSISETPPIISQSHEEKSNKNDENIINGEEGDGEMFGVILERSRSVSSYKSMTEKERSSIPMKRSSSVSSSSAGGRGGGGGGYCKIHHQNDNPVYDEKAENFNVHKEKGNKILRACIKLLRFR</sequence>
<gene>
    <name evidence="2" type="ORF">H5410_055855</name>
</gene>
<reference evidence="2 3" key="1">
    <citation type="submission" date="2020-09" db="EMBL/GenBank/DDBJ databases">
        <title>De no assembly of potato wild relative species, Solanum commersonii.</title>
        <authorList>
            <person name="Cho K."/>
        </authorList>
    </citation>
    <scope>NUCLEOTIDE SEQUENCE [LARGE SCALE GENOMIC DNA]</scope>
    <source>
        <strain evidence="2">LZ3.2</strain>
        <tissue evidence="2">Leaf</tissue>
    </source>
</reference>
<feature type="compositionally biased region" description="Gly residues" evidence="1">
    <location>
        <begin position="103"/>
        <end position="112"/>
    </location>
</feature>
<feature type="compositionally biased region" description="Basic and acidic residues" evidence="1">
    <location>
        <begin position="42"/>
        <end position="52"/>
    </location>
</feature>
<dbReference type="AlphaFoldDB" id="A0A9J5WIQ0"/>
<name>A0A9J5WIQ0_SOLCO</name>
<dbReference type="PANTHER" id="PTHR38386:SF8">
    <property type="match status" value="1"/>
</dbReference>
<dbReference type="OrthoDB" id="10558397at2759"/>
<protein>
    <submittedName>
        <fullName evidence="2">Uncharacterized protein</fullName>
    </submittedName>
</protein>
<dbReference type="Proteomes" id="UP000824120">
    <property type="component" value="Chromosome 11"/>
</dbReference>
<evidence type="ECO:0000256" key="1">
    <source>
        <dbReference type="SAM" id="MobiDB-lite"/>
    </source>
</evidence>
<feature type="compositionally biased region" description="Polar residues" evidence="1">
    <location>
        <begin position="28"/>
        <end position="41"/>
    </location>
</feature>
<evidence type="ECO:0000313" key="3">
    <source>
        <dbReference type="Proteomes" id="UP000824120"/>
    </source>
</evidence>
<dbReference type="EMBL" id="JACXVP010000011">
    <property type="protein sequence ID" value="KAG5575721.1"/>
    <property type="molecule type" value="Genomic_DNA"/>
</dbReference>
<organism evidence="2 3">
    <name type="scientific">Solanum commersonii</name>
    <name type="common">Commerson's wild potato</name>
    <name type="synonym">Commerson's nightshade</name>
    <dbReference type="NCBI Taxonomy" id="4109"/>
    <lineage>
        <taxon>Eukaryota</taxon>
        <taxon>Viridiplantae</taxon>
        <taxon>Streptophyta</taxon>
        <taxon>Embryophyta</taxon>
        <taxon>Tracheophyta</taxon>
        <taxon>Spermatophyta</taxon>
        <taxon>Magnoliopsida</taxon>
        <taxon>eudicotyledons</taxon>
        <taxon>Gunneridae</taxon>
        <taxon>Pentapetalae</taxon>
        <taxon>asterids</taxon>
        <taxon>lamiids</taxon>
        <taxon>Solanales</taxon>
        <taxon>Solanaceae</taxon>
        <taxon>Solanoideae</taxon>
        <taxon>Solaneae</taxon>
        <taxon>Solanum</taxon>
    </lineage>
</organism>
<accession>A0A9J5WIQ0</accession>
<keyword evidence="3" id="KW-1185">Reference proteome</keyword>
<feature type="region of interest" description="Disordered" evidence="1">
    <location>
        <begin position="25"/>
        <end position="60"/>
    </location>
</feature>
<feature type="compositionally biased region" description="Basic residues" evidence="1">
    <location>
        <begin position="9"/>
        <end position="19"/>
    </location>
</feature>